<keyword evidence="3" id="KW-1185">Reference proteome</keyword>
<accession>A0ABR3D784</accession>
<gene>
    <name evidence="2" type="ORF">QR685DRAFT_423317</name>
</gene>
<proteinExistence type="predicted"/>
<dbReference type="EMBL" id="JAVLET010000007">
    <property type="protein sequence ID" value="KAL0468484.1"/>
    <property type="molecule type" value="Genomic_DNA"/>
</dbReference>
<evidence type="ECO:0000256" key="1">
    <source>
        <dbReference type="SAM" id="MobiDB-lite"/>
    </source>
</evidence>
<evidence type="ECO:0000313" key="2">
    <source>
        <dbReference type="EMBL" id="KAL0468484.1"/>
    </source>
</evidence>
<feature type="non-terminal residue" evidence="2">
    <location>
        <position position="1"/>
    </location>
</feature>
<comment type="caution">
    <text evidence="2">The sequence shown here is derived from an EMBL/GenBank/DDBJ whole genome shotgun (WGS) entry which is preliminary data.</text>
</comment>
<organism evidence="2 3">
    <name type="scientific">Neurospora intermedia</name>
    <dbReference type="NCBI Taxonomy" id="5142"/>
    <lineage>
        <taxon>Eukaryota</taxon>
        <taxon>Fungi</taxon>
        <taxon>Dikarya</taxon>
        <taxon>Ascomycota</taxon>
        <taxon>Pezizomycotina</taxon>
        <taxon>Sordariomycetes</taxon>
        <taxon>Sordariomycetidae</taxon>
        <taxon>Sordariales</taxon>
        <taxon>Sordariaceae</taxon>
        <taxon>Neurospora</taxon>
    </lineage>
</organism>
<reference evidence="2 3" key="1">
    <citation type="submission" date="2023-09" db="EMBL/GenBank/DDBJ databases">
        <title>Multi-omics analysis of a traditional fermented food reveals byproduct-associated fungal strains for waste-to-food upcycling.</title>
        <authorList>
            <consortium name="Lawrence Berkeley National Laboratory"/>
            <person name="Rekdal V.M."/>
            <person name="Villalobos-Escobedo J.M."/>
            <person name="Rodriguez-Valeron N."/>
            <person name="Garcia M.O."/>
            <person name="Vasquez D.P."/>
            <person name="Damayanti I."/>
            <person name="Sorensen P.M."/>
            <person name="Baidoo E.E."/>
            <person name="De Carvalho A.C."/>
            <person name="Riley R."/>
            <person name="Lipzen A."/>
            <person name="He G."/>
            <person name="Yan M."/>
            <person name="Haridas S."/>
            <person name="Daum C."/>
            <person name="Yoshinaga Y."/>
            <person name="Ng V."/>
            <person name="Grigoriev I.V."/>
            <person name="Munk R."/>
            <person name="Nuraida L."/>
            <person name="Wijaya C.H."/>
            <person name="Morales P.-C."/>
            <person name="Keasling J.D."/>
        </authorList>
    </citation>
    <scope>NUCLEOTIDE SEQUENCE [LARGE SCALE GENOMIC DNA]</scope>
    <source>
        <strain evidence="2 3">FGSC 2613</strain>
    </source>
</reference>
<protein>
    <submittedName>
        <fullName evidence="2">Uncharacterized protein</fullName>
    </submittedName>
</protein>
<dbReference type="Proteomes" id="UP001451303">
    <property type="component" value="Unassembled WGS sequence"/>
</dbReference>
<feature type="non-terminal residue" evidence="2">
    <location>
        <position position="164"/>
    </location>
</feature>
<evidence type="ECO:0000313" key="3">
    <source>
        <dbReference type="Proteomes" id="UP001451303"/>
    </source>
</evidence>
<name>A0ABR3D784_NEUIN</name>
<feature type="region of interest" description="Disordered" evidence="1">
    <location>
        <begin position="1"/>
        <end position="26"/>
    </location>
</feature>
<sequence length="164" mass="17694">QTKKGRQSKVDNDDESWLLLPEPASDAVMPEVDKPTRVEIPSLLPGASLHAAMELIPSDDIVSEMYNLGCPPTNEEVVSNAKLFTQAAAQLDATGKIKDAAEAILLDLAFTINGRDIGAFPVGQQYEYLQRQVTFLSALLEHIGHPPKTATCTAKPATTKPAKK</sequence>